<dbReference type="RefSeq" id="WP_154428310.1">
    <property type="nucleotide sequence ID" value="NZ_VUNI01000002.1"/>
</dbReference>
<evidence type="ECO:0000313" key="3">
    <source>
        <dbReference type="Proteomes" id="UP000474024"/>
    </source>
</evidence>
<proteinExistence type="predicted"/>
<dbReference type="SUPFAM" id="SSF160214">
    <property type="entry name" value="FlaG-like"/>
    <property type="match status" value="1"/>
</dbReference>
<gene>
    <name evidence="2" type="ORF">FYJ75_01980</name>
</gene>
<keyword evidence="2" id="KW-0969">Cilium</keyword>
<accession>A0A6L5YNW4</accession>
<keyword evidence="2" id="KW-0966">Cell projection</keyword>
<dbReference type="Gene3D" id="3.30.160.170">
    <property type="entry name" value="FlaG-like"/>
    <property type="match status" value="1"/>
</dbReference>
<protein>
    <submittedName>
        <fullName evidence="2">Flagellar protein FlaG</fullName>
    </submittedName>
</protein>
<keyword evidence="2" id="KW-0282">Flagellum</keyword>
<name>A0A6L5YNW4_9FIRM</name>
<dbReference type="AlphaFoldDB" id="A0A6L5YNW4"/>
<dbReference type="PANTHER" id="PTHR37166:SF1">
    <property type="entry name" value="PROTEIN FLAG"/>
    <property type="match status" value="1"/>
</dbReference>
<organism evidence="2 3">
    <name type="scientific">Roseburia porci</name>
    <dbReference type="NCBI Taxonomy" id="2605790"/>
    <lineage>
        <taxon>Bacteria</taxon>
        <taxon>Bacillati</taxon>
        <taxon>Bacillota</taxon>
        <taxon>Clostridia</taxon>
        <taxon>Lachnospirales</taxon>
        <taxon>Lachnospiraceae</taxon>
        <taxon>Roseburia</taxon>
    </lineage>
</organism>
<feature type="compositionally biased region" description="Basic and acidic residues" evidence="1">
    <location>
        <begin position="52"/>
        <end position="66"/>
    </location>
</feature>
<dbReference type="Pfam" id="PF03646">
    <property type="entry name" value="FlaG"/>
    <property type="match status" value="1"/>
</dbReference>
<dbReference type="PANTHER" id="PTHR37166">
    <property type="entry name" value="PROTEIN FLAG"/>
    <property type="match status" value="1"/>
</dbReference>
<evidence type="ECO:0000256" key="1">
    <source>
        <dbReference type="SAM" id="MobiDB-lite"/>
    </source>
</evidence>
<feature type="compositionally biased region" description="Polar residues" evidence="1">
    <location>
        <begin position="10"/>
        <end position="47"/>
    </location>
</feature>
<evidence type="ECO:0000313" key="2">
    <source>
        <dbReference type="EMBL" id="MST73802.1"/>
    </source>
</evidence>
<feature type="region of interest" description="Disordered" evidence="1">
    <location>
        <begin position="1"/>
        <end position="71"/>
    </location>
</feature>
<dbReference type="InterPro" id="IPR005186">
    <property type="entry name" value="FlaG"/>
</dbReference>
<keyword evidence="3" id="KW-1185">Reference proteome</keyword>
<dbReference type="Proteomes" id="UP000474024">
    <property type="component" value="Unassembled WGS sequence"/>
</dbReference>
<sequence length="139" mass="15391">MAIEAIKTGVTYQGSTAQTEDKSSVSNTANTAAVTEQTEQNSVNGSQAAGKESVDNEKNEQEEKQKAASKQIRKTIDEINRKAVNSEAIFGIHDKTNRVMIKIIDKDTKKVIKEYPPEKTLDMIAKVWEMAGLMVDEKM</sequence>
<dbReference type="InterPro" id="IPR035924">
    <property type="entry name" value="FlaG-like_sf"/>
</dbReference>
<dbReference type="EMBL" id="VUNI01000002">
    <property type="protein sequence ID" value="MST73802.1"/>
    <property type="molecule type" value="Genomic_DNA"/>
</dbReference>
<reference evidence="2 3" key="1">
    <citation type="submission" date="2019-08" db="EMBL/GenBank/DDBJ databases">
        <title>In-depth cultivation of the pig gut microbiome towards novel bacterial diversity and tailored functional studies.</title>
        <authorList>
            <person name="Wylensek D."/>
            <person name="Hitch T.C.A."/>
            <person name="Clavel T."/>
        </authorList>
    </citation>
    <scope>NUCLEOTIDE SEQUENCE [LARGE SCALE GENOMIC DNA]</scope>
    <source>
        <strain evidence="2 3">MUC/MUC-530-WT-4D</strain>
    </source>
</reference>
<comment type="caution">
    <text evidence="2">The sequence shown here is derived from an EMBL/GenBank/DDBJ whole genome shotgun (WGS) entry which is preliminary data.</text>
</comment>